<keyword evidence="3" id="KW-1185">Reference proteome</keyword>
<feature type="chain" id="PRO_5037549000" evidence="1">
    <location>
        <begin position="26"/>
        <end position="204"/>
    </location>
</feature>
<organism evidence="2 3">
    <name type="scientific">Litorimonas cladophorae</name>
    <dbReference type="NCBI Taxonomy" id="1220491"/>
    <lineage>
        <taxon>Bacteria</taxon>
        <taxon>Pseudomonadati</taxon>
        <taxon>Pseudomonadota</taxon>
        <taxon>Alphaproteobacteria</taxon>
        <taxon>Maricaulales</taxon>
        <taxon>Robiginitomaculaceae</taxon>
    </lineage>
</organism>
<dbReference type="InterPro" id="IPR008979">
    <property type="entry name" value="Galactose-bd-like_sf"/>
</dbReference>
<dbReference type="RefSeq" id="WP_189580256.1">
    <property type="nucleotide sequence ID" value="NZ_BMYV01000001.1"/>
</dbReference>
<proteinExistence type="predicted"/>
<dbReference type="SUPFAM" id="SSF49785">
    <property type="entry name" value="Galactose-binding domain-like"/>
    <property type="match status" value="1"/>
</dbReference>
<dbReference type="EMBL" id="BMYV01000001">
    <property type="protein sequence ID" value="GGX57100.1"/>
    <property type="molecule type" value="Genomic_DNA"/>
</dbReference>
<dbReference type="AlphaFoldDB" id="A0A918KAY9"/>
<reference evidence="2 3" key="1">
    <citation type="journal article" date="2014" name="Int. J. Syst. Evol. Microbiol.">
        <title>Complete genome sequence of Corynebacterium casei LMG S-19264T (=DSM 44701T), isolated from a smear-ripened cheese.</title>
        <authorList>
            <consortium name="US DOE Joint Genome Institute (JGI-PGF)"/>
            <person name="Walter F."/>
            <person name="Albersmeier A."/>
            <person name="Kalinowski J."/>
            <person name="Ruckert C."/>
        </authorList>
    </citation>
    <scope>NUCLEOTIDE SEQUENCE [LARGE SCALE GENOMIC DNA]</scope>
    <source>
        <strain evidence="2 3">KCTC 23968</strain>
    </source>
</reference>
<accession>A0A918KAY9</accession>
<keyword evidence="1" id="KW-0732">Signal</keyword>
<dbReference type="Gene3D" id="2.60.120.260">
    <property type="entry name" value="Galactose-binding domain-like"/>
    <property type="match status" value="1"/>
</dbReference>
<comment type="caution">
    <text evidence="2">The sequence shown here is derived from an EMBL/GenBank/DDBJ whole genome shotgun (WGS) entry which is preliminary data.</text>
</comment>
<evidence type="ECO:0000256" key="1">
    <source>
        <dbReference type="SAM" id="SignalP"/>
    </source>
</evidence>
<sequence>MLKRTFFTLSAAALLAFGTATDAQAQDEMAEALAALNASLPGTLINNPYDIEWRTDGGDKKDAIVKSEGAPGGMAYRVTVKKKKPNPWDTATRIPMTTAIDKDDVILMSFWARTAKTPKGKDTGDISVAIQRNVEPYDSVFEERIDLGTEWKLHSVAGKAARDFSVDKTQINFNLARAKQTIEFGQFYVMNLGPDGDASKYTGQ</sequence>
<protein>
    <submittedName>
        <fullName evidence="2">Uncharacterized protein</fullName>
    </submittedName>
</protein>
<feature type="signal peptide" evidence="1">
    <location>
        <begin position="1"/>
        <end position="25"/>
    </location>
</feature>
<name>A0A918KAY9_9PROT</name>
<evidence type="ECO:0000313" key="2">
    <source>
        <dbReference type="EMBL" id="GGX57100.1"/>
    </source>
</evidence>
<evidence type="ECO:0000313" key="3">
    <source>
        <dbReference type="Proteomes" id="UP000600865"/>
    </source>
</evidence>
<dbReference type="Proteomes" id="UP000600865">
    <property type="component" value="Unassembled WGS sequence"/>
</dbReference>
<gene>
    <name evidence="2" type="ORF">GCM10011309_02520</name>
</gene>